<protein>
    <submittedName>
        <fullName evidence="2">Uncharacterized protein</fullName>
    </submittedName>
</protein>
<comment type="caution">
    <text evidence="2">The sequence shown here is derived from an EMBL/GenBank/DDBJ whole genome shotgun (WGS) entry which is preliminary data.</text>
</comment>
<sequence length="910" mass="98531">MADKSLGGGTSAVAASAHAACARFRGTDPLVVGRTRRQLAADIGFPDESGRIPHARWMRAMTFEHLVREERFAAEVATTTVGRLGLNRPDGIVTSDAHADVGRTAGLLADAHAGAVSNGSVTLIHGAALPFVGFEDQDATEVKPDFVVIAPEADRNGGSWLVVGDAKDYERVRSRIEDTRLLKGFLQVALGAESAESWSCVPTGMSVHSHGVLAVPRNAFLQPEALVESLDDHRAEVRMRVAERRREAERPPSVEPEDLSKYVAHLRATFDPATCTTCTLFSYCRNELRTSTDPTDLLVELGIPSDTRPHVVGLVDGTGALGKAPASVAANVTATLEGIGQSTGQRRIDQAGRAGTVNVVLAKSDSAALGVHGIASQRVTAAGRESWRVTVFDDPQSARCRREVMRLLGRELSEAMTEGRAADEDSPGPVHLVVPDQPTADVLVSIADNLAGIELSRLRWERDARMGREPLTFDGEPAEIPSPLQEPERTAVSFLLEEDRARALTLRSPTVDLRESLARHVVAGGPPVASYRLDYLLAWAESMTDGPVEPRRLEDEIEAAFHTPGARLTSRTSDVLHEALTAPEPRRHGVGTRPSEASGHAALVTEELDYKRGVVERALNALEAVPDSRLREVHREIEGDAQAVWRRRLSLRASDLVRFGRTHRYWRNALVSVIESDDKCRNQLLALTNPQTADDLAVDAGMREVAVATVVSARPLVLDVDSRRIGAGTRIVSLRVNGDMCVEHPNVGLTVQKSSFKFSGMSIGPLSGVGGEMPRRFEWEPENVPELSVGDRLVVADFAWFSTNKGNAFLNVARPRVDEVSAPKPTCEPGSYAEDPESHERCCRPHEAAEAERSDRIAERRARGELNPEVWPPVVDSDAFEVAPAGAPVADVTAGPMTSPPDDMTMDDLE</sequence>
<name>A0A852YZS7_9ACTN</name>
<evidence type="ECO:0000256" key="1">
    <source>
        <dbReference type="SAM" id="MobiDB-lite"/>
    </source>
</evidence>
<organism evidence="2 3">
    <name type="scientific">Actinopolyspora biskrensis</name>
    <dbReference type="NCBI Taxonomy" id="1470178"/>
    <lineage>
        <taxon>Bacteria</taxon>
        <taxon>Bacillati</taxon>
        <taxon>Actinomycetota</taxon>
        <taxon>Actinomycetes</taxon>
        <taxon>Actinopolysporales</taxon>
        <taxon>Actinopolysporaceae</taxon>
        <taxon>Actinopolyspora</taxon>
    </lineage>
</organism>
<evidence type="ECO:0000313" key="3">
    <source>
        <dbReference type="Proteomes" id="UP000548304"/>
    </source>
</evidence>
<dbReference type="AlphaFoldDB" id="A0A852YZS7"/>
<dbReference type="EMBL" id="JACBYW010000004">
    <property type="protein sequence ID" value="NYH79039.1"/>
    <property type="molecule type" value="Genomic_DNA"/>
</dbReference>
<feature type="region of interest" description="Disordered" evidence="1">
    <location>
        <begin position="820"/>
        <end position="839"/>
    </location>
</feature>
<evidence type="ECO:0000313" key="2">
    <source>
        <dbReference type="EMBL" id="NYH79039.1"/>
    </source>
</evidence>
<feature type="region of interest" description="Disordered" evidence="1">
    <location>
        <begin position="887"/>
        <end position="910"/>
    </location>
</feature>
<reference evidence="2 3" key="1">
    <citation type="submission" date="2020-07" db="EMBL/GenBank/DDBJ databases">
        <title>Genomic Encyclopedia of Type Strains, Phase III (KMG-III): the genomes of soil and plant-associated and newly described type strains.</title>
        <authorList>
            <person name="Whitman W."/>
        </authorList>
    </citation>
    <scope>NUCLEOTIDE SEQUENCE [LARGE SCALE GENOMIC DNA]</scope>
    <source>
        <strain evidence="2 3">CECT 8576</strain>
    </source>
</reference>
<dbReference type="Proteomes" id="UP000548304">
    <property type="component" value="Unassembled WGS sequence"/>
</dbReference>
<accession>A0A852YZS7</accession>
<gene>
    <name evidence="2" type="ORF">FHR84_002373</name>
</gene>
<dbReference type="RefSeq" id="WP_179535495.1">
    <property type="nucleotide sequence ID" value="NZ_JACBYW010000004.1"/>
</dbReference>
<proteinExistence type="predicted"/>
<keyword evidence="3" id="KW-1185">Reference proteome</keyword>